<comment type="caution">
    <text evidence="2">The sequence shown here is derived from an EMBL/GenBank/DDBJ whole genome shotgun (WGS) entry which is preliminary data.</text>
</comment>
<name>A0ABW5CFP5_9PROT</name>
<dbReference type="RefSeq" id="WP_377317369.1">
    <property type="nucleotide sequence ID" value="NZ_JBHUIY010000028.1"/>
</dbReference>
<proteinExistence type="predicted"/>
<gene>
    <name evidence="2" type="ORF">ACFSNB_13375</name>
</gene>
<evidence type="ECO:0000256" key="1">
    <source>
        <dbReference type="SAM" id="MobiDB-lite"/>
    </source>
</evidence>
<sequence length="80" mass="8270">MPDGSAIEDLLHAAPPAGTEGRRRWQQALDREVAASARRVAVAAGVARAAAIEAGDQPATLRAERIAAAALRLAEMAEGQ</sequence>
<keyword evidence="3" id="KW-1185">Reference proteome</keyword>
<evidence type="ECO:0000313" key="2">
    <source>
        <dbReference type="EMBL" id="MFD2234797.1"/>
    </source>
</evidence>
<accession>A0ABW5CFP5</accession>
<protein>
    <submittedName>
        <fullName evidence="2">Uncharacterized protein</fullName>
    </submittedName>
</protein>
<organism evidence="2 3">
    <name type="scientific">Phaeospirillum tilakii</name>
    <dbReference type="NCBI Taxonomy" id="741673"/>
    <lineage>
        <taxon>Bacteria</taxon>
        <taxon>Pseudomonadati</taxon>
        <taxon>Pseudomonadota</taxon>
        <taxon>Alphaproteobacteria</taxon>
        <taxon>Rhodospirillales</taxon>
        <taxon>Rhodospirillaceae</taxon>
        <taxon>Phaeospirillum</taxon>
    </lineage>
</organism>
<dbReference type="Proteomes" id="UP001597296">
    <property type="component" value="Unassembled WGS sequence"/>
</dbReference>
<feature type="region of interest" description="Disordered" evidence="1">
    <location>
        <begin position="1"/>
        <end position="26"/>
    </location>
</feature>
<evidence type="ECO:0000313" key="3">
    <source>
        <dbReference type="Proteomes" id="UP001597296"/>
    </source>
</evidence>
<reference evidence="3" key="1">
    <citation type="journal article" date="2019" name="Int. J. Syst. Evol. Microbiol.">
        <title>The Global Catalogue of Microorganisms (GCM) 10K type strain sequencing project: providing services to taxonomists for standard genome sequencing and annotation.</title>
        <authorList>
            <consortium name="The Broad Institute Genomics Platform"/>
            <consortium name="The Broad Institute Genome Sequencing Center for Infectious Disease"/>
            <person name="Wu L."/>
            <person name="Ma J."/>
        </authorList>
    </citation>
    <scope>NUCLEOTIDE SEQUENCE [LARGE SCALE GENOMIC DNA]</scope>
    <source>
        <strain evidence="3">KCTC 15012</strain>
    </source>
</reference>
<dbReference type="EMBL" id="JBHUIY010000028">
    <property type="protein sequence ID" value="MFD2234797.1"/>
    <property type="molecule type" value="Genomic_DNA"/>
</dbReference>